<proteinExistence type="predicted"/>
<evidence type="ECO:0000313" key="1">
    <source>
        <dbReference type="EMBL" id="QCD89350.1"/>
    </source>
</evidence>
<dbReference type="AlphaFoldDB" id="A0A4D6LLF0"/>
<organism evidence="1 2">
    <name type="scientific">Vigna unguiculata</name>
    <name type="common">Cowpea</name>
    <dbReference type="NCBI Taxonomy" id="3917"/>
    <lineage>
        <taxon>Eukaryota</taxon>
        <taxon>Viridiplantae</taxon>
        <taxon>Streptophyta</taxon>
        <taxon>Embryophyta</taxon>
        <taxon>Tracheophyta</taxon>
        <taxon>Spermatophyta</taxon>
        <taxon>Magnoliopsida</taxon>
        <taxon>eudicotyledons</taxon>
        <taxon>Gunneridae</taxon>
        <taxon>Pentapetalae</taxon>
        <taxon>rosids</taxon>
        <taxon>fabids</taxon>
        <taxon>Fabales</taxon>
        <taxon>Fabaceae</taxon>
        <taxon>Papilionoideae</taxon>
        <taxon>50 kb inversion clade</taxon>
        <taxon>NPAAA clade</taxon>
        <taxon>indigoferoid/millettioid clade</taxon>
        <taxon>Phaseoleae</taxon>
        <taxon>Vigna</taxon>
    </lineage>
</organism>
<keyword evidence="2" id="KW-1185">Reference proteome</keyword>
<gene>
    <name evidence="1" type="ORF">DEO72_LG4g294</name>
</gene>
<dbReference type="EMBL" id="CP039348">
    <property type="protein sequence ID" value="QCD89350.1"/>
    <property type="molecule type" value="Genomic_DNA"/>
</dbReference>
<dbReference type="Proteomes" id="UP000501690">
    <property type="component" value="Linkage Group LG4"/>
</dbReference>
<accession>A0A4D6LLF0</accession>
<protein>
    <submittedName>
        <fullName evidence="1">Uncharacterized protein</fullName>
    </submittedName>
</protein>
<sequence length="57" mass="6625">MNLAIKVWLNEKEGLKLKLRLERCHIIKRKTEKYRMLEGGVPSVIGERRSSEGNKTS</sequence>
<name>A0A4D6LLF0_VIGUN</name>
<evidence type="ECO:0000313" key="2">
    <source>
        <dbReference type="Proteomes" id="UP000501690"/>
    </source>
</evidence>
<reference evidence="1 2" key="1">
    <citation type="submission" date="2019-04" db="EMBL/GenBank/DDBJ databases">
        <title>An improved genome assembly and genetic linkage map for asparagus bean, Vigna unguiculata ssp. sesquipedialis.</title>
        <authorList>
            <person name="Xia Q."/>
            <person name="Zhang R."/>
            <person name="Dong Y."/>
        </authorList>
    </citation>
    <scope>NUCLEOTIDE SEQUENCE [LARGE SCALE GENOMIC DNA]</scope>
    <source>
        <tissue evidence="1">Leaf</tissue>
    </source>
</reference>